<dbReference type="PANTHER" id="PTHR43108:SF6">
    <property type="entry name" value="N-SULPHOGLUCOSAMINE SULPHOHYDROLASE"/>
    <property type="match status" value="1"/>
</dbReference>
<dbReference type="Pfam" id="PF16347">
    <property type="entry name" value="SGSH_C"/>
    <property type="match status" value="1"/>
</dbReference>
<dbReference type="InterPro" id="IPR024607">
    <property type="entry name" value="Sulfatase_CS"/>
</dbReference>
<dbReference type="InterPro" id="IPR032506">
    <property type="entry name" value="SGSH_C"/>
</dbReference>
<dbReference type="GO" id="GO:0016787">
    <property type="term" value="F:hydrolase activity"/>
    <property type="evidence" value="ECO:0007669"/>
    <property type="project" value="UniProtKB-KW"/>
</dbReference>
<dbReference type="PROSITE" id="PS00149">
    <property type="entry name" value="SULFATASE_2"/>
    <property type="match status" value="1"/>
</dbReference>
<evidence type="ECO:0000256" key="3">
    <source>
        <dbReference type="SAM" id="SignalP"/>
    </source>
</evidence>
<keyword evidence="6" id="KW-1185">Reference proteome</keyword>
<dbReference type="RefSeq" id="WP_073064361.1">
    <property type="nucleotide sequence ID" value="NZ_FQUS01000012.1"/>
</dbReference>
<dbReference type="InterPro" id="IPR017850">
    <property type="entry name" value="Alkaline_phosphatase_core_sf"/>
</dbReference>
<name>A0A1M5DSD6_9BACT</name>
<dbReference type="PROSITE" id="PS51257">
    <property type="entry name" value="PROKAR_LIPOPROTEIN"/>
    <property type="match status" value="1"/>
</dbReference>
<evidence type="ECO:0000313" key="5">
    <source>
        <dbReference type="EMBL" id="SHF69784.1"/>
    </source>
</evidence>
<proteinExistence type="inferred from homology"/>
<sequence length="535" mass="61790">MFFIRECSSVALLVLVSIAALGCESTEAEAEKNPGNSPPNIIVMYSDDHTAQSIGAYREALEYGLKLDHSPTPNIDRLAAEGMRFDNAFVTNSICKPSRAVLLTGMHSHKNGVLTNGESIDVTLETFPQLLRQAGYQTAMVGKWHLGTEPQGFDYYEVLHGQGPYYNPTMRTPEGDVDRAGHTSRVITDSALRWLRDDRQRGTPFMMIYNHKAPHRNWLPGPDHLNDYRNRDLPEPPSLFYDYSGLTTAAREQDMEIGTTMSWGWDLKVPRNPETGEPSEGWDRLVERNRLTDRQLERLEQAYGEQNEQLYEDYGQMSEKERLRWRYQRYVKDYLRVIRGVDDGVGRVMDYLRRENLLDNTVVIYAGDQGFFLGENGWFDKRWIYEESMRMPLIIHWPEGIAPESVSKQLVQNLDLAPTILDLAGAEIPGQMQGRSLVPLLKGEEPADWREAVYYHYYEGPPAVHKVARHYGVRTGRYTLAHFYENDEWELFDLQEDPEQLQSVYGDPEYREVQEKLKGKIRELQQQYGVEHPQR</sequence>
<evidence type="ECO:0000256" key="2">
    <source>
        <dbReference type="ARBA" id="ARBA00022801"/>
    </source>
</evidence>
<dbReference type="AlphaFoldDB" id="A0A1M5DSD6"/>
<dbReference type="Proteomes" id="UP000184041">
    <property type="component" value="Unassembled WGS sequence"/>
</dbReference>
<dbReference type="Gene3D" id="3.40.720.10">
    <property type="entry name" value="Alkaline Phosphatase, subunit A"/>
    <property type="match status" value="1"/>
</dbReference>
<dbReference type="CDD" id="cd16031">
    <property type="entry name" value="G6S_like"/>
    <property type="match status" value="1"/>
</dbReference>
<dbReference type="STRING" id="1194090.SAMN05443144_11217"/>
<dbReference type="PANTHER" id="PTHR43108">
    <property type="entry name" value="N-ACETYLGLUCOSAMINE-6-SULFATASE FAMILY MEMBER"/>
    <property type="match status" value="1"/>
</dbReference>
<accession>A0A1M5DSD6</accession>
<dbReference type="EMBL" id="FQUS01000012">
    <property type="protein sequence ID" value="SHF69784.1"/>
    <property type="molecule type" value="Genomic_DNA"/>
</dbReference>
<protein>
    <submittedName>
        <fullName evidence="5">Arylsulfatase A</fullName>
    </submittedName>
</protein>
<keyword evidence="2" id="KW-0378">Hydrolase</keyword>
<feature type="domain" description="N-sulphoglucosamine sulphohydrolase C-terminal" evidence="4">
    <location>
        <begin position="374"/>
        <end position="527"/>
    </location>
</feature>
<organism evidence="5 6">
    <name type="scientific">Fodinibius roseus</name>
    <dbReference type="NCBI Taxonomy" id="1194090"/>
    <lineage>
        <taxon>Bacteria</taxon>
        <taxon>Pseudomonadati</taxon>
        <taxon>Balneolota</taxon>
        <taxon>Balneolia</taxon>
        <taxon>Balneolales</taxon>
        <taxon>Balneolaceae</taxon>
        <taxon>Fodinibius</taxon>
    </lineage>
</organism>
<comment type="similarity">
    <text evidence="1">Belongs to the sulfatase family.</text>
</comment>
<dbReference type="SUPFAM" id="SSF53649">
    <property type="entry name" value="Alkaline phosphatase-like"/>
    <property type="match status" value="1"/>
</dbReference>
<evidence type="ECO:0000259" key="4">
    <source>
        <dbReference type="Pfam" id="PF16347"/>
    </source>
</evidence>
<gene>
    <name evidence="5" type="ORF">SAMN05443144_11217</name>
</gene>
<feature type="chain" id="PRO_5012228928" evidence="3">
    <location>
        <begin position="23"/>
        <end position="535"/>
    </location>
</feature>
<feature type="signal peptide" evidence="3">
    <location>
        <begin position="1"/>
        <end position="22"/>
    </location>
</feature>
<evidence type="ECO:0000313" key="6">
    <source>
        <dbReference type="Proteomes" id="UP000184041"/>
    </source>
</evidence>
<dbReference type="OrthoDB" id="9815108at2"/>
<reference evidence="5 6" key="1">
    <citation type="submission" date="2016-11" db="EMBL/GenBank/DDBJ databases">
        <authorList>
            <person name="Jaros S."/>
            <person name="Januszkiewicz K."/>
            <person name="Wedrychowicz H."/>
        </authorList>
    </citation>
    <scope>NUCLEOTIDE SEQUENCE [LARGE SCALE GENOMIC DNA]</scope>
    <source>
        <strain evidence="5 6">DSM 21986</strain>
    </source>
</reference>
<keyword evidence="3" id="KW-0732">Signal</keyword>
<evidence type="ECO:0000256" key="1">
    <source>
        <dbReference type="ARBA" id="ARBA00008779"/>
    </source>
</evidence>